<dbReference type="EMBL" id="JANBUL010000027">
    <property type="protein sequence ID" value="KAJ2784428.1"/>
    <property type="molecule type" value="Genomic_DNA"/>
</dbReference>
<gene>
    <name evidence="1" type="ORF">H4R18_001138</name>
</gene>
<dbReference type="PANTHER" id="PTHR28180:SF2">
    <property type="entry name" value="PEROXISOMAL PROTEIN 2"/>
    <property type="match status" value="1"/>
</dbReference>
<dbReference type="PANTHER" id="PTHR28180">
    <property type="entry name" value="CONSERVED MITOCHONDRIAL PROTEIN-RELATED"/>
    <property type="match status" value="1"/>
</dbReference>
<proteinExistence type="predicted"/>
<organism evidence="1 2">
    <name type="scientific">Coemansia javaensis</name>
    <dbReference type="NCBI Taxonomy" id="2761396"/>
    <lineage>
        <taxon>Eukaryota</taxon>
        <taxon>Fungi</taxon>
        <taxon>Fungi incertae sedis</taxon>
        <taxon>Zoopagomycota</taxon>
        <taxon>Kickxellomycotina</taxon>
        <taxon>Kickxellomycetes</taxon>
        <taxon>Kickxellales</taxon>
        <taxon>Kickxellaceae</taxon>
        <taxon>Coemansia</taxon>
    </lineage>
</organism>
<dbReference type="AlphaFoldDB" id="A0A9W8HG59"/>
<dbReference type="InterPro" id="IPR029032">
    <property type="entry name" value="AhpD-like"/>
</dbReference>
<accession>A0A9W8HG59</accession>
<dbReference type="InterPro" id="IPR052999">
    <property type="entry name" value="PTS1_Protein"/>
</dbReference>
<dbReference type="Gene3D" id="1.20.1290.10">
    <property type="entry name" value="AhpD-like"/>
    <property type="match status" value="1"/>
</dbReference>
<evidence type="ECO:0000313" key="1">
    <source>
        <dbReference type="EMBL" id="KAJ2784428.1"/>
    </source>
</evidence>
<comment type="caution">
    <text evidence="1">The sequence shown here is derived from an EMBL/GenBank/DDBJ whole genome shotgun (WGS) entry which is preliminary data.</text>
</comment>
<evidence type="ECO:0000313" key="2">
    <source>
        <dbReference type="Proteomes" id="UP001140217"/>
    </source>
</evidence>
<keyword evidence="2" id="KW-1185">Reference proteome</keyword>
<reference evidence="1" key="1">
    <citation type="submission" date="2022-07" db="EMBL/GenBank/DDBJ databases">
        <title>Phylogenomic reconstructions and comparative analyses of Kickxellomycotina fungi.</title>
        <authorList>
            <person name="Reynolds N.K."/>
            <person name="Stajich J.E."/>
            <person name="Barry K."/>
            <person name="Grigoriev I.V."/>
            <person name="Crous P."/>
            <person name="Smith M.E."/>
        </authorList>
    </citation>
    <scope>NUCLEOTIDE SEQUENCE</scope>
    <source>
        <strain evidence="1">NBRC 105414</strain>
    </source>
</reference>
<dbReference type="Proteomes" id="UP001140217">
    <property type="component" value="Unassembled WGS sequence"/>
</dbReference>
<name>A0A9W8HG59_9FUNG</name>
<sequence>MDREFDAWARAADGALGEDLLHLVVASAAAAANRPEAVRLAAERRLAEVGQAAPDQAAFVLRAREAMVKMAALMGTPRAINALQALAAAVPAGGALERALAAAPALRSDADCSHARMRARGLELFGAIYGPNAPRVEARLRALSPDLAEVVVVDSYGRLLGEARRLGARDTELCAVGCLVPLDVPAQLKSHCIGAARLGATDAMVQAALRLARLVCRP</sequence>
<dbReference type="SUPFAM" id="SSF69118">
    <property type="entry name" value="AhpD-like"/>
    <property type="match status" value="1"/>
</dbReference>
<dbReference type="OrthoDB" id="5537330at2759"/>
<protein>
    <submittedName>
        <fullName evidence="1">Uncharacterized protein</fullName>
    </submittedName>
</protein>